<sequence>MALGLTIDIHFKEGLIRRMQIATIFFILVPRDCRCTFQEHFSSDIQVGKQCSNPCNTSGSNVLINNRSEISLRTQGKQTLHGEETSHSIRQRNSENIYRKQYNATNPNNIFIDDGRKNKAHSTPDNLISKPLGDEIYPCHENVKKFIYKTANRNLSHDTSSVSNSSIQTVNMNSLEDLDDFPSKWQACQKQTGEIPVSELSSFLINLTADNSFTLTKKSHVMNGSSEELCFFCRRNDFLEGHANTKSNVKPCPFYVKISNFYCKREVYQIEMQGYHNHATKNSKANNQVRRILHRSVRAWIIACLRSGMSSRLTFMASINRLNIPGIGSIPTSSNNARLSSSSNSIIWNPTLKQIISIKNKLRNAHQCHISDNHCVRKLILKYRNDVVYMSTFEDTDAVNQFLEIRKKHLHKSNCSIGLTHVPKDLFLCVLQTDFMRKRMIKIQKIKQGDAILHYHTIDGLDWHGQPIGLLLYKNEFDVAEIIAYIISSEPIVELLSISLSKLVEVGLSPDAGIVTEWNYVASSYKCIFDDSFSIFISSYHLVEGWKRWLVSVKNHPINLTPTEADRITILNKVKTLATTDQENIHAETKLGLFNYCRDRGLHHIIEYYNEKYANNTANRKINGGIEWQTTGQVSEDCWCLLFKEKVAKWLQNGNLHTSMAYQAPLNYNIENKKITVVENVVERLICLMKYQEEAVKLLLSNEKQDDEVK</sequence>
<dbReference type="KEGG" id="tad:TRIADDRAFT_61724"/>
<proteinExistence type="predicted"/>
<reference evidence="1 2" key="1">
    <citation type="journal article" date="2008" name="Nature">
        <title>The Trichoplax genome and the nature of placozoans.</title>
        <authorList>
            <person name="Srivastava M."/>
            <person name="Begovic E."/>
            <person name="Chapman J."/>
            <person name="Putnam N.H."/>
            <person name="Hellsten U."/>
            <person name="Kawashima T."/>
            <person name="Kuo A."/>
            <person name="Mitros T."/>
            <person name="Salamov A."/>
            <person name="Carpenter M.L."/>
            <person name="Signorovitch A.Y."/>
            <person name="Moreno M.A."/>
            <person name="Kamm K."/>
            <person name="Grimwood J."/>
            <person name="Schmutz J."/>
            <person name="Shapiro H."/>
            <person name="Grigoriev I.V."/>
            <person name="Buss L.W."/>
            <person name="Schierwater B."/>
            <person name="Dellaporta S.L."/>
            <person name="Rokhsar D.S."/>
        </authorList>
    </citation>
    <scope>NUCLEOTIDE SEQUENCE [LARGE SCALE GENOMIC DNA]</scope>
    <source>
        <strain evidence="1 2">Grell-BS-1999</strain>
    </source>
</reference>
<keyword evidence="2" id="KW-1185">Reference proteome</keyword>
<dbReference type="CTD" id="6758892"/>
<evidence type="ECO:0000313" key="2">
    <source>
        <dbReference type="Proteomes" id="UP000009022"/>
    </source>
</evidence>
<accession>B3SBT0</accession>
<dbReference type="EMBL" id="DS985266">
    <property type="protein sequence ID" value="EDV19809.1"/>
    <property type="molecule type" value="Genomic_DNA"/>
</dbReference>
<dbReference type="GeneID" id="6758892"/>
<dbReference type="HOGENOM" id="CLU_389009_0_0_1"/>
<organism evidence="1 2">
    <name type="scientific">Trichoplax adhaerens</name>
    <name type="common">Trichoplax reptans</name>
    <dbReference type="NCBI Taxonomy" id="10228"/>
    <lineage>
        <taxon>Eukaryota</taxon>
        <taxon>Metazoa</taxon>
        <taxon>Placozoa</taxon>
        <taxon>Uniplacotomia</taxon>
        <taxon>Trichoplacea</taxon>
        <taxon>Trichoplacidae</taxon>
        <taxon>Trichoplax</taxon>
    </lineage>
</organism>
<name>B3SBT0_TRIAD</name>
<evidence type="ECO:0000313" key="1">
    <source>
        <dbReference type="EMBL" id="EDV19809.1"/>
    </source>
</evidence>
<dbReference type="RefSeq" id="XP_002117679.1">
    <property type="nucleotide sequence ID" value="XM_002117643.1"/>
</dbReference>
<dbReference type="AlphaFoldDB" id="B3SBT0"/>
<gene>
    <name evidence="1" type="ORF">TRIADDRAFT_61724</name>
</gene>
<protein>
    <submittedName>
        <fullName evidence="1">Uncharacterized protein</fullName>
    </submittedName>
</protein>
<dbReference type="Proteomes" id="UP000009022">
    <property type="component" value="Unassembled WGS sequence"/>
</dbReference>
<dbReference type="InParanoid" id="B3SBT0"/>